<keyword evidence="4 8" id="KW-0812">Transmembrane</keyword>
<dbReference type="PANTHER" id="PTHR19432:SF35">
    <property type="entry name" value="SOLUTE CARRIER FAMILY 45 MEMBER 3 ISOFORM X1"/>
    <property type="match status" value="1"/>
</dbReference>
<comment type="caution">
    <text evidence="9">The sequence shown here is derived from an EMBL/GenBank/DDBJ whole genome shotgun (WGS) entry which is preliminary data.</text>
</comment>
<evidence type="ECO:0000313" key="9">
    <source>
        <dbReference type="EMBL" id="RYR60885.1"/>
    </source>
</evidence>
<dbReference type="Proteomes" id="UP000289738">
    <property type="component" value="Chromosome A04"/>
</dbReference>
<evidence type="ECO:0000256" key="2">
    <source>
        <dbReference type="ARBA" id="ARBA00022448"/>
    </source>
</evidence>
<comment type="subcellular location">
    <subcellularLocation>
        <location evidence="1">Membrane</location>
        <topology evidence="1">Multi-pass membrane protein</topology>
    </subcellularLocation>
</comment>
<keyword evidence="5" id="KW-0769">Symport</keyword>
<dbReference type="GO" id="GO:0008506">
    <property type="term" value="F:sucrose:proton symporter activity"/>
    <property type="evidence" value="ECO:0007669"/>
    <property type="project" value="TreeGrafter"/>
</dbReference>
<feature type="transmembrane region" description="Helical" evidence="8">
    <location>
        <begin position="75"/>
        <end position="95"/>
    </location>
</feature>
<feature type="transmembrane region" description="Helical" evidence="8">
    <location>
        <begin position="38"/>
        <end position="63"/>
    </location>
</feature>
<evidence type="ECO:0000256" key="1">
    <source>
        <dbReference type="ARBA" id="ARBA00004141"/>
    </source>
</evidence>
<gene>
    <name evidence="9" type="ORF">Ahy_A04g017966</name>
</gene>
<evidence type="ECO:0000256" key="8">
    <source>
        <dbReference type="SAM" id="Phobius"/>
    </source>
</evidence>
<organism evidence="9 10">
    <name type="scientific">Arachis hypogaea</name>
    <name type="common">Peanut</name>
    <dbReference type="NCBI Taxonomy" id="3818"/>
    <lineage>
        <taxon>Eukaryota</taxon>
        <taxon>Viridiplantae</taxon>
        <taxon>Streptophyta</taxon>
        <taxon>Embryophyta</taxon>
        <taxon>Tracheophyta</taxon>
        <taxon>Spermatophyta</taxon>
        <taxon>Magnoliopsida</taxon>
        <taxon>eudicotyledons</taxon>
        <taxon>Gunneridae</taxon>
        <taxon>Pentapetalae</taxon>
        <taxon>rosids</taxon>
        <taxon>fabids</taxon>
        <taxon>Fabales</taxon>
        <taxon>Fabaceae</taxon>
        <taxon>Papilionoideae</taxon>
        <taxon>50 kb inversion clade</taxon>
        <taxon>dalbergioids sensu lato</taxon>
        <taxon>Dalbergieae</taxon>
        <taxon>Pterocarpus clade</taxon>
        <taxon>Arachis</taxon>
    </lineage>
</organism>
<evidence type="ECO:0000256" key="4">
    <source>
        <dbReference type="ARBA" id="ARBA00022692"/>
    </source>
</evidence>
<reference evidence="9 10" key="1">
    <citation type="submission" date="2019-01" db="EMBL/GenBank/DDBJ databases">
        <title>Sequencing of cultivated peanut Arachis hypogaea provides insights into genome evolution and oil improvement.</title>
        <authorList>
            <person name="Chen X."/>
        </authorList>
    </citation>
    <scope>NUCLEOTIDE SEQUENCE [LARGE SCALE GENOMIC DNA]</scope>
    <source>
        <strain evidence="10">cv. Fuhuasheng</strain>
        <tissue evidence="9">Leaves</tissue>
    </source>
</reference>
<dbReference type="PANTHER" id="PTHR19432">
    <property type="entry name" value="SUGAR TRANSPORTER"/>
    <property type="match status" value="1"/>
</dbReference>
<evidence type="ECO:0000256" key="5">
    <source>
        <dbReference type="ARBA" id="ARBA00022847"/>
    </source>
</evidence>
<evidence type="ECO:0000256" key="3">
    <source>
        <dbReference type="ARBA" id="ARBA00022597"/>
    </source>
</evidence>
<sequence length="140" mass="15395">MVAWLGRYIPSSLIAMSSPSSPTESGSTSAEPISVWKLVLEASIAVGNYLVNAVEIAWLIPIYMEFEIPDKCTSLVWLVGAVSISVFHPILRYYSNTCKLGWRHHRFMFAGAVGATIVFLTIGFAKDIETTFPSILNIVP</sequence>
<evidence type="ECO:0000256" key="6">
    <source>
        <dbReference type="ARBA" id="ARBA00022989"/>
    </source>
</evidence>
<feature type="transmembrane region" description="Helical" evidence="8">
    <location>
        <begin position="107"/>
        <end position="125"/>
    </location>
</feature>
<evidence type="ECO:0000256" key="7">
    <source>
        <dbReference type="ARBA" id="ARBA00023136"/>
    </source>
</evidence>
<dbReference type="AlphaFoldDB" id="A0A445DCL4"/>
<keyword evidence="3" id="KW-0762">Sugar transport</keyword>
<accession>A0A445DCL4</accession>
<proteinExistence type="predicted"/>
<keyword evidence="6 8" id="KW-1133">Transmembrane helix</keyword>
<protein>
    <submittedName>
        <fullName evidence="9">Uncharacterized protein</fullName>
    </submittedName>
</protein>
<keyword evidence="7 8" id="KW-0472">Membrane</keyword>
<dbReference type="EMBL" id="SDMP01000004">
    <property type="protein sequence ID" value="RYR60885.1"/>
    <property type="molecule type" value="Genomic_DNA"/>
</dbReference>
<evidence type="ECO:0000313" key="10">
    <source>
        <dbReference type="Proteomes" id="UP000289738"/>
    </source>
</evidence>
<dbReference type="GO" id="GO:0016020">
    <property type="term" value="C:membrane"/>
    <property type="evidence" value="ECO:0007669"/>
    <property type="project" value="UniProtKB-SubCell"/>
</dbReference>
<keyword evidence="10" id="KW-1185">Reference proteome</keyword>
<keyword evidence="2" id="KW-0813">Transport</keyword>
<name>A0A445DCL4_ARAHY</name>